<sequence length="119" mass="13551">MKKLFIAFGFVVALLVAGLVVLATMDFNRLGKDHAYVQITEDGVEDRSVATDGTVYMSYWYEQVAYDEDGKEVLVKFSASKNLRHEAYLMLYTKDGNEVTSYDEVQYDELPAKVKAQFK</sequence>
<dbReference type="Pfam" id="PF06486">
    <property type="entry name" value="DUF1093"/>
    <property type="match status" value="1"/>
</dbReference>
<comment type="caution">
    <text evidence="1">The sequence shown here is derived from an EMBL/GenBank/DDBJ whole genome shotgun (WGS) entry which is preliminary data.</text>
</comment>
<dbReference type="NCBIfam" id="TIGR01655">
    <property type="entry name" value="yxeA_fam"/>
    <property type="match status" value="1"/>
</dbReference>
<name>A0ABS9UHJ8_9BACL</name>
<dbReference type="PANTHER" id="PTHR36433">
    <property type="entry name" value="HYPOTHETICAL CYTOSOLIC PROTEIN"/>
    <property type="match status" value="1"/>
</dbReference>
<reference evidence="1 2" key="1">
    <citation type="submission" date="2022-03" db="EMBL/GenBank/DDBJ databases">
        <authorList>
            <person name="Jo J.-H."/>
            <person name="Im W.-T."/>
        </authorList>
    </citation>
    <scope>NUCLEOTIDE SEQUENCE [LARGE SCALE GENOMIC DNA]</scope>
    <source>
        <strain evidence="1 2">MA9</strain>
    </source>
</reference>
<gene>
    <name evidence="1" type="ORF">LZ480_18205</name>
</gene>
<evidence type="ECO:0000313" key="2">
    <source>
        <dbReference type="Proteomes" id="UP001316087"/>
    </source>
</evidence>
<dbReference type="InterPro" id="IPR006542">
    <property type="entry name" value="DUF1093"/>
</dbReference>
<protein>
    <submittedName>
        <fullName evidence="1">YxeA family protein</fullName>
    </submittedName>
</protein>
<evidence type="ECO:0000313" key="1">
    <source>
        <dbReference type="EMBL" id="MCH7323807.1"/>
    </source>
</evidence>
<dbReference type="Proteomes" id="UP001316087">
    <property type="component" value="Unassembled WGS sequence"/>
</dbReference>
<organism evidence="1 2">
    <name type="scientific">Solibacillus palustris</name>
    <dbReference type="NCBI Taxonomy" id="2908203"/>
    <lineage>
        <taxon>Bacteria</taxon>
        <taxon>Bacillati</taxon>
        <taxon>Bacillota</taxon>
        <taxon>Bacilli</taxon>
        <taxon>Bacillales</taxon>
        <taxon>Caryophanaceae</taxon>
        <taxon>Solibacillus</taxon>
    </lineage>
</organism>
<dbReference type="Gene3D" id="2.40.50.480">
    <property type="match status" value="1"/>
</dbReference>
<proteinExistence type="predicted"/>
<dbReference type="InterPro" id="IPR036166">
    <property type="entry name" value="YxeA-like_sf"/>
</dbReference>
<accession>A0ABS9UHJ8</accession>
<dbReference type="RefSeq" id="WP_241370968.1">
    <property type="nucleotide sequence ID" value="NZ_JAKZFC010000010.1"/>
</dbReference>
<dbReference type="EMBL" id="JAKZFC010000010">
    <property type="protein sequence ID" value="MCH7323807.1"/>
    <property type="molecule type" value="Genomic_DNA"/>
</dbReference>
<dbReference type="PANTHER" id="PTHR36433:SF2">
    <property type="entry name" value="YXEA FAMILY PROTEIN"/>
    <property type="match status" value="1"/>
</dbReference>
<keyword evidence="2" id="KW-1185">Reference proteome</keyword>
<dbReference type="SUPFAM" id="SSF159121">
    <property type="entry name" value="BC4932-like"/>
    <property type="match status" value="1"/>
</dbReference>